<evidence type="ECO:0000313" key="3">
    <source>
        <dbReference type="Proteomes" id="UP000624325"/>
    </source>
</evidence>
<comment type="caution">
    <text evidence="2">The sequence shown here is derived from an EMBL/GenBank/DDBJ whole genome shotgun (WGS) entry which is preliminary data.</text>
</comment>
<accession>A0ABQ4CE44</accession>
<dbReference type="EMBL" id="BONC01000071">
    <property type="protein sequence ID" value="GIF60580.1"/>
    <property type="molecule type" value="Genomic_DNA"/>
</dbReference>
<protein>
    <recommendedName>
        <fullName evidence="4">HEAT repeat domain-containing protein</fullName>
    </recommendedName>
</protein>
<gene>
    <name evidence="2" type="ORF">Air01nite_66750</name>
</gene>
<proteinExistence type="predicted"/>
<dbReference type="Proteomes" id="UP000624325">
    <property type="component" value="Unassembled WGS sequence"/>
</dbReference>
<feature type="region of interest" description="Disordered" evidence="1">
    <location>
        <begin position="1"/>
        <end position="23"/>
    </location>
</feature>
<name>A0ABQ4CE44_9ACTN</name>
<evidence type="ECO:0008006" key="4">
    <source>
        <dbReference type="Google" id="ProtNLM"/>
    </source>
</evidence>
<sequence>MTENSNGDTAGRSPAAGQQSADLASAVRAAAQAAAELHRNLDSSGDALHVLTTALQHPSSRRTALIALSVLETDVTAALVAPVVEASLSHRDALLARQVIGRIPYRVYEAAVPGVVNDLLADADDDTYRRLAELLDHLGLDPQLELLCERAASSDDPDIREVAADFGPY</sequence>
<evidence type="ECO:0000313" key="2">
    <source>
        <dbReference type="EMBL" id="GIF60580.1"/>
    </source>
</evidence>
<reference evidence="2 3" key="1">
    <citation type="submission" date="2021-01" db="EMBL/GenBank/DDBJ databases">
        <title>Whole genome shotgun sequence of Asanoa iriomotensis NBRC 100142.</title>
        <authorList>
            <person name="Komaki H."/>
            <person name="Tamura T."/>
        </authorList>
    </citation>
    <scope>NUCLEOTIDE SEQUENCE [LARGE SCALE GENOMIC DNA]</scope>
    <source>
        <strain evidence="2 3">NBRC 100142</strain>
    </source>
</reference>
<organism evidence="2 3">
    <name type="scientific">Asanoa iriomotensis</name>
    <dbReference type="NCBI Taxonomy" id="234613"/>
    <lineage>
        <taxon>Bacteria</taxon>
        <taxon>Bacillati</taxon>
        <taxon>Actinomycetota</taxon>
        <taxon>Actinomycetes</taxon>
        <taxon>Micromonosporales</taxon>
        <taxon>Micromonosporaceae</taxon>
        <taxon>Asanoa</taxon>
    </lineage>
</organism>
<keyword evidence="3" id="KW-1185">Reference proteome</keyword>
<evidence type="ECO:0000256" key="1">
    <source>
        <dbReference type="SAM" id="MobiDB-lite"/>
    </source>
</evidence>